<dbReference type="InterPro" id="IPR010982">
    <property type="entry name" value="Lambda_DNA-bd_dom_sf"/>
</dbReference>
<dbReference type="InterPro" id="IPR001387">
    <property type="entry name" value="Cro/C1-type_HTH"/>
</dbReference>
<reference evidence="2" key="1">
    <citation type="journal article" date="2021" name="Proc. Natl. Acad. Sci. U.S.A.">
        <title>A Catalog of Tens of Thousands of Viruses from Human Metagenomes Reveals Hidden Associations with Chronic Diseases.</title>
        <authorList>
            <person name="Tisza M.J."/>
            <person name="Buck C.B."/>
        </authorList>
    </citation>
    <scope>NUCLEOTIDE SEQUENCE</scope>
    <source>
        <strain evidence="2">CtlwB1</strain>
    </source>
</reference>
<dbReference type="EMBL" id="BK015134">
    <property type="protein sequence ID" value="DAD92388.1"/>
    <property type="molecule type" value="Genomic_DNA"/>
</dbReference>
<dbReference type="SUPFAM" id="SSF47413">
    <property type="entry name" value="lambda repressor-like DNA-binding domains"/>
    <property type="match status" value="1"/>
</dbReference>
<name>A0A8S5ND54_9CAUD</name>
<sequence length="61" mass="6914">MIRETIKKAMKIRKVKAITLAEHIGVARSTMSLFLNGKLNLGQEKIEKIFDFLGIKLVITD</sequence>
<dbReference type="SMART" id="SM00530">
    <property type="entry name" value="HTH_XRE"/>
    <property type="match status" value="1"/>
</dbReference>
<proteinExistence type="predicted"/>
<dbReference type="Pfam" id="PF13443">
    <property type="entry name" value="HTH_26"/>
    <property type="match status" value="1"/>
</dbReference>
<organism evidence="2">
    <name type="scientific">Siphoviridae sp. ctlwB1</name>
    <dbReference type="NCBI Taxonomy" id="2826449"/>
    <lineage>
        <taxon>Viruses</taxon>
        <taxon>Duplodnaviria</taxon>
        <taxon>Heunggongvirae</taxon>
        <taxon>Uroviricota</taxon>
        <taxon>Caudoviricetes</taxon>
    </lineage>
</organism>
<evidence type="ECO:0000259" key="1">
    <source>
        <dbReference type="PROSITE" id="PS50943"/>
    </source>
</evidence>
<dbReference type="PROSITE" id="PS50943">
    <property type="entry name" value="HTH_CROC1"/>
    <property type="match status" value="1"/>
</dbReference>
<evidence type="ECO:0000313" key="2">
    <source>
        <dbReference type="EMBL" id="DAD92388.1"/>
    </source>
</evidence>
<dbReference type="Gene3D" id="1.10.260.40">
    <property type="entry name" value="lambda repressor-like DNA-binding domains"/>
    <property type="match status" value="1"/>
</dbReference>
<dbReference type="GO" id="GO:0003677">
    <property type="term" value="F:DNA binding"/>
    <property type="evidence" value="ECO:0007669"/>
    <property type="project" value="InterPro"/>
</dbReference>
<feature type="domain" description="HTH cro/C1-type" evidence="1">
    <location>
        <begin position="6"/>
        <end position="60"/>
    </location>
</feature>
<protein>
    <submittedName>
        <fullName evidence="2">Helix-turn-helix domain protein</fullName>
    </submittedName>
</protein>
<dbReference type="CDD" id="cd00093">
    <property type="entry name" value="HTH_XRE"/>
    <property type="match status" value="1"/>
</dbReference>
<accession>A0A8S5ND54</accession>